<dbReference type="Pfam" id="PF02566">
    <property type="entry name" value="OsmC"/>
    <property type="match status" value="1"/>
</dbReference>
<evidence type="ECO:0000313" key="2">
    <source>
        <dbReference type="Proteomes" id="UP000036000"/>
    </source>
</evidence>
<dbReference type="InterPro" id="IPR003718">
    <property type="entry name" value="OsmC/Ohr_fam"/>
</dbReference>
<organism evidence="1 2">
    <name type="scientific">Levilactobacillus koreensis</name>
    <dbReference type="NCBI Taxonomy" id="637971"/>
    <lineage>
        <taxon>Bacteria</taxon>
        <taxon>Bacillati</taxon>
        <taxon>Bacillota</taxon>
        <taxon>Bacilli</taxon>
        <taxon>Lactobacillales</taxon>
        <taxon>Lactobacillaceae</taxon>
        <taxon>Levilactobacillus</taxon>
    </lineage>
</organism>
<dbReference type="Proteomes" id="UP000036000">
    <property type="component" value="Chromosome"/>
</dbReference>
<dbReference type="InterPro" id="IPR036102">
    <property type="entry name" value="OsmC/Ohrsf"/>
</dbReference>
<dbReference type="EMBL" id="CP012033">
    <property type="protein sequence ID" value="AKP64462.1"/>
    <property type="molecule type" value="Genomic_DNA"/>
</dbReference>
<proteinExistence type="predicted"/>
<dbReference type="Gene3D" id="3.30.300.20">
    <property type="match status" value="1"/>
</dbReference>
<reference evidence="1 2" key="1">
    <citation type="submission" date="2015-07" db="EMBL/GenBank/DDBJ databases">
        <title>Lactobacillus korensis/26-25/ whole genome sequencing.</title>
        <authorList>
            <person name="Kim M.K."/>
            <person name="Im W.-T."/>
            <person name="Srinivasan S."/>
            <person name="Lee J.-J."/>
        </authorList>
    </citation>
    <scope>NUCLEOTIDE SEQUENCE [LARGE SCALE GENOMIC DNA]</scope>
    <source>
        <strain evidence="1 2">26-25</strain>
    </source>
</reference>
<name>A0AAC8UVM3_9LACO</name>
<dbReference type="SUPFAM" id="SSF82784">
    <property type="entry name" value="OsmC-like"/>
    <property type="match status" value="1"/>
</dbReference>
<gene>
    <name evidence="1" type="ORF">ABN16_05250</name>
</gene>
<accession>A0AAC8UVM3</accession>
<protein>
    <submittedName>
        <fullName evidence="1">Osmotically inducible protein OsmC</fullName>
    </submittedName>
</protein>
<sequence length="137" mass="15411">MAMETFKVRVTGTKRPNEYQATVRDFKVNFATDSPATVGSHEAILQALGACEAIVMASFDKRQNFTYRDFYYTLEGRKDDDSPRLGLDRIGVAVYFNTDESKQKCNEFMEFAENTCPVMDNLTNTVPVKRTGVTVVG</sequence>
<dbReference type="InterPro" id="IPR015946">
    <property type="entry name" value="KH_dom-like_a/b"/>
</dbReference>
<dbReference type="RefSeq" id="WP_048733549.1">
    <property type="nucleotide sequence ID" value="NZ_CP012033.1"/>
</dbReference>
<keyword evidence="2" id="KW-1185">Reference proteome</keyword>
<dbReference type="AlphaFoldDB" id="A0AAC8UVM3"/>
<dbReference type="KEGG" id="lko:ABN16_05250"/>
<evidence type="ECO:0000313" key="1">
    <source>
        <dbReference type="EMBL" id="AKP64462.1"/>
    </source>
</evidence>